<dbReference type="SUPFAM" id="SSF56672">
    <property type="entry name" value="DNA/RNA polymerases"/>
    <property type="match status" value="1"/>
</dbReference>
<dbReference type="Pfam" id="PF00665">
    <property type="entry name" value="rve"/>
    <property type="match status" value="1"/>
</dbReference>
<protein>
    <recommendedName>
        <fullName evidence="7">Integrase catalytic domain-containing protein</fullName>
    </recommendedName>
</protein>
<dbReference type="RefSeq" id="XP_062708929.1">
    <property type="nucleotide sequence ID" value="XM_062852945.1"/>
</dbReference>
<reference evidence="9" key="1">
    <citation type="journal article" date="2015" name="Proc. Natl. Acad. Sci. U.S.A.">
        <title>Genome sequence of the Asian Tiger mosquito, Aedes albopictus, reveals insights into its biology, genetics, and evolution.</title>
        <authorList>
            <person name="Chen X.G."/>
            <person name="Jiang X."/>
            <person name="Gu J."/>
            <person name="Xu M."/>
            <person name="Wu Y."/>
            <person name="Deng Y."/>
            <person name="Zhang C."/>
            <person name="Bonizzoni M."/>
            <person name="Dermauw W."/>
            <person name="Vontas J."/>
            <person name="Armbruster P."/>
            <person name="Huang X."/>
            <person name="Yang Y."/>
            <person name="Zhang H."/>
            <person name="He W."/>
            <person name="Peng H."/>
            <person name="Liu Y."/>
            <person name="Wu K."/>
            <person name="Chen J."/>
            <person name="Lirakis M."/>
            <person name="Topalis P."/>
            <person name="Van Leeuwen T."/>
            <person name="Hall A.B."/>
            <person name="Jiang X."/>
            <person name="Thorpe C."/>
            <person name="Mueller R.L."/>
            <person name="Sun C."/>
            <person name="Waterhouse R.M."/>
            <person name="Yan G."/>
            <person name="Tu Z.J."/>
            <person name="Fang X."/>
            <person name="James A.A."/>
        </authorList>
    </citation>
    <scope>NUCLEOTIDE SEQUENCE [LARGE SCALE GENOMIC DNA]</scope>
    <source>
        <strain evidence="9">Foshan</strain>
    </source>
</reference>
<dbReference type="PANTHER" id="PTHR37984">
    <property type="entry name" value="PROTEIN CBG26694"/>
    <property type="match status" value="1"/>
</dbReference>
<keyword evidence="5" id="KW-0378">Hydrolase</keyword>
<evidence type="ECO:0000313" key="8">
    <source>
        <dbReference type="EnsemblMetazoa" id="AALFPA23_013154.P19038"/>
    </source>
</evidence>
<evidence type="ECO:0000313" key="9">
    <source>
        <dbReference type="Proteomes" id="UP000069940"/>
    </source>
</evidence>
<evidence type="ECO:0000256" key="3">
    <source>
        <dbReference type="ARBA" id="ARBA00022722"/>
    </source>
</evidence>
<keyword evidence="4" id="KW-0255">Endonuclease</keyword>
<sequence length="514" mass="58356">MNYGQVEKEALALIFAVTRFHKMLYGRHFLLQTDHQPLLKVFVSKKGIPVYTANRLQRWALTLLLYDFDIKHVSTTNFGYADFLSRLMSSQRRPDEDYVIAAVYVESEAKAILEDTISNLPVTHQMIVAETRKDPVLQQVMNFLKEADCSTIASWTPRNGPDEVSGPNYIYWPNVDDDVTQFVRECTACAEAAKSPTKASLESWPLAVKPWQRVHIDFAGPIDGYYYFVIVDAYSKWPEIFRTRSITTTATLDLLRETFSRFGNPDTLVSDNGTQFTSVQFQQYCRENGITHLRTAPYHPQSNGQVERFVDSLKRGLKKLSKGEGSPTLEHLQTLLSVYRSTPNRNTPQSTSPAEAFLGRPVRTTLHLLKKPAPEAPGTKNLKQNEQFNRRHGAIKRDFEEDDLVYVEQHFRNTKSWMPGRVIERKGSVHYIVSLENNGRPKLVRAHVNQMRPRYDTAAPEPTTQLPWEVLLDEVQIQATAVLADVEEQPGMTEALVPVATPPPVLQEAAGPVL</sequence>
<dbReference type="InterPro" id="IPR041373">
    <property type="entry name" value="RT_RNaseH"/>
</dbReference>
<organism evidence="8 9">
    <name type="scientific">Aedes albopictus</name>
    <name type="common">Asian tiger mosquito</name>
    <name type="synonym">Stegomyia albopicta</name>
    <dbReference type="NCBI Taxonomy" id="7160"/>
    <lineage>
        <taxon>Eukaryota</taxon>
        <taxon>Metazoa</taxon>
        <taxon>Ecdysozoa</taxon>
        <taxon>Arthropoda</taxon>
        <taxon>Hexapoda</taxon>
        <taxon>Insecta</taxon>
        <taxon>Pterygota</taxon>
        <taxon>Neoptera</taxon>
        <taxon>Endopterygota</taxon>
        <taxon>Diptera</taxon>
        <taxon>Nematocera</taxon>
        <taxon>Culicoidea</taxon>
        <taxon>Culicidae</taxon>
        <taxon>Culicinae</taxon>
        <taxon>Aedini</taxon>
        <taxon>Aedes</taxon>
        <taxon>Stegomyia</taxon>
    </lineage>
</organism>
<evidence type="ECO:0000259" key="7">
    <source>
        <dbReference type="PROSITE" id="PS50994"/>
    </source>
</evidence>
<dbReference type="PANTHER" id="PTHR37984:SF5">
    <property type="entry name" value="PROTEIN NYNRIN-LIKE"/>
    <property type="match status" value="1"/>
</dbReference>
<dbReference type="InterPro" id="IPR050951">
    <property type="entry name" value="Retrovirus_Pol_polyprotein"/>
</dbReference>
<dbReference type="GeneID" id="134288353"/>
<dbReference type="Pfam" id="PF17917">
    <property type="entry name" value="RT_RNaseH"/>
    <property type="match status" value="1"/>
</dbReference>
<keyword evidence="9" id="KW-1185">Reference proteome</keyword>
<evidence type="ECO:0000256" key="2">
    <source>
        <dbReference type="ARBA" id="ARBA00022695"/>
    </source>
</evidence>
<evidence type="ECO:0000256" key="5">
    <source>
        <dbReference type="ARBA" id="ARBA00022801"/>
    </source>
</evidence>
<dbReference type="PROSITE" id="PS50994">
    <property type="entry name" value="INTEGRASE"/>
    <property type="match status" value="1"/>
</dbReference>
<dbReference type="InterPro" id="IPR043502">
    <property type="entry name" value="DNA/RNA_pol_sf"/>
</dbReference>
<evidence type="ECO:0000256" key="6">
    <source>
        <dbReference type="ARBA" id="ARBA00022918"/>
    </source>
</evidence>
<dbReference type="InterPro" id="IPR036397">
    <property type="entry name" value="RNaseH_sf"/>
</dbReference>
<evidence type="ECO:0000256" key="4">
    <source>
        <dbReference type="ARBA" id="ARBA00022759"/>
    </source>
</evidence>
<keyword evidence="1" id="KW-0808">Transferase</keyword>
<dbReference type="InterPro" id="IPR001584">
    <property type="entry name" value="Integrase_cat-core"/>
</dbReference>
<dbReference type="Gene3D" id="3.30.420.10">
    <property type="entry name" value="Ribonuclease H-like superfamily/Ribonuclease H"/>
    <property type="match status" value="1"/>
</dbReference>
<keyword evidence="6" id="KW-0695">RNA-directed DNA polymerase</keyword>
<feature type="domain" description="Integrase catalytic" evidence="7">
    <location>
        <begin position="206"/>
        <end position="361"/>
    </location>
</feature>
<dbReference type="EnsemblMetazoa" id="AALFPA23_013154.R19038">
    <property type="protein sequence ID" value="AALFPA23_013154.P19038"/>
    <property type="gene ID" value="AALFPA23_013154"/>
</dbReference>
<accession>A0ABM1YY57</accession>
<dbReference type="SUPFAM" id="SSF53098">
    <property type="entry name" value="Ribonuclease H-like"/>
    <property type="match status" value="1"/>
</dbReference>
<evidence type="ECO:0000256" key="1">
    <source>
        <dbReference type="ARBA" id="ARBA00022679"/>
    </source>
</evidence>
<dbReference type="Proteomes" id="UP000069940">
    <property type="component" value="Unassembled WGS sequence"/>
</dbReference>
<keyword evidence="3" id="KW-0540">Nuclease</keyword>
<dbReference type="InterPro" id="IPR012337">
    <property type="entry name" value="RNaseH-like_sf"/>
</dbReference>
<proteinExistence type="predicted"/>
<reference evidence="8" key="2">
    <citation type="submission" date="2025-05" db="UniProtKB">
        <authorList>
            <consortium name="EnsemblMetazoa"/>
        </authorList>
    </citation>
    <scope>IDENTIFICATION</scope>
    <source>
        <strain evidence="8">Foshan</strain>
    </source>
</reference>
<keyword evidence="2" id="KW-0548">Nucleotidyltransferase</keyword>
<name>A0ABM1YY57_AEDAL</name>